<keyword evidence="3" id="KW-1185">Reference proteome</keyword>
<dbReference type="VEuPathDB" id="FungiDB:FUN_015877"/>
<name>A0A2I1HG83_9GLOM</name>
<comment type="caution">
    <text evidence="2">The sequence shown here is derived from an EMBL/GenBank/DDBJ whole genome shotgun (WGS) entry which is preliminary data.</text>
</comment>
<accession>A0A2I1HG83</accession>
<dbReference type="Proteomes" id="UP000234323">
    <property type="component" value="Unassembled WGS sequence"/>
</dbReference>
<feature type="region of interest" description="Disordered" evidence="1">
    <location>
        <begin position="1"/>
        <end position="20"/>
    </location>
</feature>
<evidence type="ECO:0000256" key="1">
    <source>
        <dbReference type="SAM" id="MobiDB-lite"/>
    </source>
</evidence>
<proteinExistence type="predicted"/>
<feature type="region of interest" description="Disordered" evidence="1">
    <location>
        <begin position="56"/>
        <end position="92"/>
    </location>
</feature>
<dbReference type="VEuPathDB" id="FungiDB:RhiirA1_443946"/>
<feature type="compositionally biased region" description="Low complexity" evidence="1">
    <location>
        <begin position="517"/>
        <end position="533"/>
    </location>
</feature>
<reference evidence="2 3" key="1">
    <citation type="submission" date="2015-10" db="EMBL/GenBank/DDBJ databases">
        <title>Genome analyses suggest a sexual origin of heterokaryosis in a supposedly ancient asexual fungus.</title>
        <authorList>
            <person name="Ropars J."/>
            <person name="Sedzielewska K."/>
            <person name="Noel J."/>
            <person name="Charron P."/>
            <person name="Farinelli L."/>
            <person name="Marton T."/>
            <person name="Kruger M."/>
            <person name="Pelin A."/>
            <person name="Brachmann A."/>
            <person name="Corradi N."/>
        </authorList>
    </citation>
    <scope>NUCLEOTIDE SEQUENCE [LARGE SCALE GENOMIC DNA]</scope>
    <source>
        <strain evidence="2 3">A4</strain>
    </source>
</reference>
<feature type="region of interest" description="Disordered" evidence="1">
    <location>
        <begin position="451"/>
        <end position="541"/>
    </location>
</feature>
<gene>
    <name evidence="2" type="ORF">RhiirA4_429332</name>
</gene>
<dbReference type="VEuPathDB" id="FungiDB:FUN_015875"/>
<sequence>MALNTRSKVSRKTTQDQYDKHINLSDKETIDEIYGVDEDGAPDRLNTKRTKIDTISKEKPSPYHNENDMNIDQQEKNEHPISSEIDVSSRDESYVNPQEPITEENVNMNIDQHNNNTNEENSIGSTDVQNTQTNINDTPMKHANIFKESPSRFDSEFKFFFTRDQFDKETSNNEILNSIKNAFLTERDAIEFKFHKFTTIECYTVLIATETTFNKLKNQPIALLNNITPQVFLKQSIDQLINASINDLQERSVKLANVPVNYDIQLLIKHIANFTKAAIASHKEIIIKRSNKHNNGYNRNRRNTINPTYKDVIITFQRKNAAEYLLTQHKWGILIETFLIRILPFNEDSDEYKKRTTPSYVVTGIPLNAHAMDMMPLVEHLHGRSIEILPTKSTSLHKIAHIYVNMSDDNCKEGFNNLIPILKIPEKLLQRNNNYKLDDDTKSSYKRIRIITSSPKNRYNTPPTTYTSNPNQVRPNTSRGNNQYRPQQSRSSRPYNNNPNYNPPNYGMNNWDEPYRPLTNHPSPNNNNKSISNQTPKSQQNTYSTLEIEELHKKIAQQDLIIKDLCGQIKGFGINQKQHAEDIKLLQTQERINSKNMETLDQQIKLINLTITEQQPHINQIPEIHSMLLDIRN</sequence>
<evidence type="ECO:0000313" key="2">
    <source>
        <dbReference type="EMBL" id="PKY57903.1"/>
    </source>
</evidence>
<feature type="compositionally biased region" description="Polar residues" evidence="1">
    <location>
        <begin position="472"/>
        <end position="493"/>
    </location>
</feature>
<protein>
    <submittedName>
        <fullName evidence="2">Uncharacterized protein</fullName>
    </submittedName>
</protein>
<organism evidence="2 3">
    <name type="scientific">Rhizophagus irregularis</name>
    <dbReference type="NCBI Taxonomy" id="588596"/>
    <lineage>
        <taxon>Eukaryota</taxon>
        <taxon>Fungi</taxon>
        <taxon>Fungi incertae sedis</taxon>
        <taxon>Mucoromycota</taxon>
        <taxon>Glomeromycotina</taxon>
        <taxon>Glomeromycetes</taxon>
        <taxon>Glomerales</taxon>
        <taxon>Glomeraceae</taxon>
        <taxon>Rhizophagus</taxon>
    </lineage>
</organism>
<dbReference type="EMBL" id="LLXI01002753">
    <property type="protein sequence ID" value="PKY57903.1"/>
    <property type="molecule type" value="Genomic_DNA"/>
</dbReference>
<dbReference type="AlphaFoldDB" id="A0A2I1HG83"/>
<dbReference type="VEuPathDB" id="FungiDB:RhiirA1_531465"/>
<feature type="compositionally biased region" description="Low complexity" evidence="1">
    <location>
        <begin position="455"/>
        <end position="471"/>
    </location>
</feature>
<evidence type="ECO:0000313" key="3">
    <source>
        <dbReference type="Proteomes" id="UP000234323"/>
    </source>
</evidence>
<feature type="compositionally biased region" description="Low complexity" evidence="1">
    <location>
        <begin position="494"/>
        <end position="510"/>
    </location>
</feature>